<keyword evidence="2" id="KW-1185">Reference proteome</keyword>
<comment type="caution">
    <text evidence="1">The sequence shown here is derived from an EMBL/GenBank/DDBJ whole genome shotgun (WGS) entry which is preliminary data.</text>
</comment>
<reference evidence="1" key="1">
    <citation type="submission" date="2023-10" db="EMBL/GenBank/DDBJ databases">
        <authorList>
            <person name="Chen Y."/>
            <person name="Shah S."/>
            <person name="Dougan E. K."/>
            <person name="Thang M."/>
            <person name="Chan C."/>
        </authorList>
    </citation>
    <scope>NUCLEOTIDE SEQUENCE [LARGE SCALE GENOMIC DNA]</scope>
</reference>
<organism evidence="1 2">
    <name type="scientific">Prorocentrum cordatum</name>
    <dbReference type="NCBI Taxonomy" id="2364126"/>
    <lineage>
        <taxon>Eukaryota</taxon>
        <taxon>Sar</taxon>
        <taxon>Alveolata</taxon>
        <taxon>Dinophyceae</taxon>
        <taxon>Prorocentrales</taxon>
        <taxon>Prorocentraceae</taxon>
        <taxon>Prorocentrum</taxon>
    </lineage>
</organism>
<accession>A0ABN9TJ07</accession>
<protein>
    <submittedName>
        <fullName evidence="1">Uncharacterized protein</fullName>
    </submittedName>
</protein>
<sequence length="198" mass="21892">MVSATGNGRRYAAQALVRDVLASEGLLLVALLILDWKNSEEQQESRWPVPVEGPQRVRVAVRGLPAPVDAWRGSYGQLLGAAAGELAVDVAVSIQARNASLELLRSAVAARCYVAMGHDYNLPYGPWGMAAEEEVTLRSRQLLEHAGTVMLCTSRHLTDYVHRFSEGKVRSRLCYCADYGYFDPWKKTTLRVPPRPVP</sequence>
<dbReference type="Proteomes" id="UP001189429">
    <property type="component" value="Unassembled WGS sequence"/>
</dbReference>
<proteinExistence type="predicted"/>
<dbReference type="EMBL" id="CAUYUJ010014780">
    <property type="protein sequence ID" value="CAK0845938.1"/>
    <property type="molecule type" value="Genomic_DNA"/>
</dbReference>
<evidence type="ECO:0000313" key="2">
    <source>
        <dbReference type="Proteomes" id="UP001189429"/>
    </source>
</evidence>
<evidence type="ECO:0000313" key="1">
    <source>
        <dbReference type="EMBL" id="CAK0845938.1"/>
    </source>
</evidence>
<name>A0ABN9TJ07_9DINO</name>
<gene>
    <name evidence="1" type="ORF">PCOR1329_LOCUS39579</name>
</gene>